<sequence length="181" mass="19400">MIRWLLWLLAGLILGGIVHLVTVLTLPKAATRDAYARLESTTPVNAFTLLPEPTPERAAVPFMDPAFAASVCRYDLDGGPIKLTAPVSQAYTSVTFYTRTGVAYYAINDRAAGRRTIELDLMTTKQRDALPAEEDVTAADRLIVESPTSTGLIVVRALVAEAGLRAMADAAVSAAKCQPQP</sequence>
<evidence type="ECO:0000313" key="2">
    <source>
        <dbReference type="EMBL" id="MTW17112.1"/>
    </source>
</evidence>
<accession>A0A327K2Z3</accession>
<name>A0A327K2Z3_9BRAD</name>
<dbReference type="InterPro" id="IPR010679">
    <property type="entry name" value="DUF1254"/>
</dbReference>
<comment type="caution">
    <text evidence="3">The sequence shown here is derived from an EMBL/GenBank/DDBJ whole genome shotgun (WGS) entry which is preliminary data.</text>
</comment>
<dbReference type="Proteomes" id="UP000438991">
    <property type="component" value="Unassembled WGS sequence"/>
</dbReference>
<dbReference type="AlphaFoldDB" id="A0A327K2Z3"/>
<reference evidence="4" key="1">
    <citation type="submission" date="2018-10" db="EMBL/GenBank/DDBJ databases">
        <authorList>
            <person name="Peiro R."/>
            <person name="Begona"/>
            <person name="Cbmso G."/>
            <person name="Lopez M."/>
            <person name="Gonzalez S."/>
            <person name="Sacristan E."/>
            <person name="Castillo E."/>
        </authorList>
    </citation>
    <scope>NUCLEOTIDE SEQUENCE [LARGE SCALE GENOMIC DNA]</scope>
</reference>
<dbReference type="EMBL" id="UWOC01000170">
    <property type="protein sequence ID" value="VCU09955.1"/>
    <property type="molecule type" value="Genomic_DNA"/>
</dbReference>
<evidence type="ECO:0000313" key="3">
    <source>
        <dbReference type="EMBL" id="VCU09955.1"/>
    </source>
</evidence>
<keyword evidence="4" id="KW-1185">Reference proteome</keyword>
<dbReference type="InterPro" id="IPR014456">
    <property type="entry name" value="UCP010244_IM"/>
</dbReference>
<dbReference type="PIRSF" id="PIRSF010244">
    <property type="entry name" value="UCP010244_imp"/>
    <property type="match status" value="1"/>
</dbReference>
<dbReference type="RefSeq" id="WP_111385658.1">
    <property type="nucleotide sequence ID" value="NZ_NPEW01000116.1"/>
</dbReference>
<dbReference type="EMBL" id="WNKV01000009">
    <property type="protein sequence ID" value="MTW17112.1"/>
    <property type="molecule type" value="Genomic_DNA"/>
</dbReference>
<gene>
    <name evidence="2" type="ORF">GJ689_12960</name>
    <name evidence="3" type="ORF">RHODGE_RHODGE_03611</name>
</gene>
<dbReference type="Pfam" id="PF06863">
    <property type="entry name" value="DUF1254"/>
    <property type="match status" value="1"/>
</dbReference>
<evidence type="ECO:0000313" key="5">
    <source>
        <dbReference type="Proteomes" id="UP000438991"/>
    </source>
</evidence>
<feature type="domain" description="DUF1254" evidence="1">
    <location>
        <begin position="44"/>
        <end position="178"/>
    </location>
</feature>
<reference evidence="2 5" key="3">
    <citation type="submission" date="2019-11" db="EMBL/GenBank/DDBJ databases">
        <title>Whole-genome sequence of Rhodoplanes serenus DSM 18633, type strain.</title>
        <authorList>
            <person name="Kyndt J.A."/>
            <person name="Meyer T.E."/>
        </authorList>
    </citation>
    <scope>NUCLEOTIDE SEQUENCE [LARGE SCALE GENOMIC DNA]</scope>
    <source>
        <strain evidence="2 5">DSM 18633</strain>
    </source>
</reference>
<dbReference type="OrthoDB" id="1346484at2"/>
<dbReference type="Proteomes" id="UP000289200">
    <property type="component" value="Unassembled WGS sequence"/>
</dbReference>
<proteinExistence type="predicted"/>
<organism evidence="3 4">
    <name type="scientific">Rhodoplanes serenus</name>
    <dbReference type="NCBI Taxonomy" id="200615"/>
    <lineage>
        <taxon>Bacteria</taxon>
        <taxon>Pseudomonadati</taxon>
        <taxon>Pseudomonadota</taxon>
        <taxon>Alphaproteobacteria</taxon>
        <taxon>Hyphomicrobiales</taxon>
        <taxon>Nitrobacteraceae</taxon>
        <taxon>Rhodoplanes</taxon>
    </lineage>
</organism>
<protein>
    <submittedName>
        <fullName evidence="2">DUF1254 domain-containing protein</fullName>
    </submittedName>
</protein>
<reference evidence="3" key="2">
    <citation type="submission" date="2018-10" db="EMBL/GenBank/DDBJ databases">
        <authorList>
            <person name="Peiro R."/>
            <person name="Begona"/>
            <person name="Cbmso G."/>
            <person name="Lopez M."/>
            <person name="Gonzalez S."/>
            <person name="Sacristan E."/>
            <person name="Castillo E."/>
        </authorList>
    </citation>
    <scope>NUCLEOTIDE SEQUENCE</scope>
    <source>
        <strain evidence="3">Rhod_genome</strain>
    </source>
</reference>
<evidence type="ECO:0000313" key="4">
    <source>
        <dbReference type="Proteomes" id="UP000289200"/>
    </source>
</evidence>
<evidence type="ECO:0000259" key="1">
    <source>
        <dbReference type="Pfam" id="PF06863"/>
    </source>
</evidence>